<evidence type="ECO:0000313" key="2">
    <source>
        <dbReference type="Proteomes" id="UP000285517"/>
    </source>
</evidence>
<dbReference type="KEGG" id="aev:EI546_05955"/>
<organism evidence="1 2">
    <name type="scientific">Aequorivita ciconiae</name>
    <dbReference type="NCBI Taxonomy" id="2494375"/>
    <lineage>
        <taxon>Bacteria</taxon>
        <taxon>Pseudomonadati</taxon>
        <taxon>Bacteroidota</taxon>
        <taxon>Flavobacteriia</taxon>
        <taxon>Flavobacteriales</taxon>
        <taxon>Flavobacteriaceae</taxon>
        <taxon>Aequorivita</taxon>
    </lineage>
</organism>
<gene>
    <name evidence="1" type="ORF">EI546_05955</name>
</gene>
<dbReference type="Proteomes" id="UP000285517">
    <property type="component" value="Chromosome"/>
</dbReference>
<dbReference type="AlphaFoldDB" id="A0A410G234"/>
<reference evidence="1 2" key="1">
    <citation type="submission" date="2019-01" db="EMBL/GenBank/DDBJ databases">
        <title>Complete genome sequencing of Aequorivita sp. H23M31.</title>
        <authorList>
            <person name="Bae J.-W."/>
        </authorList>
    </citation>
    <scope>NUCLEOTIDE SEQUENCE [LARGE SCALE GENOMIC DNA]</scope>
    <source>
        <strain evidence="1 2">H23M31</strain>
    </source>
</reference>
<dbReference type="Gene3D" id="3.20.20.370">
    <property type="entry name" value="Glycoside hydrolase/deacetylase"/>
    <property type="match status" value="1"/>
</dbReference>
<name>A0A410G234_9FLAO</name>
<evidence type="ECO:0000313" key="1">
    <source>
        <dbReference type="EMBL" id="QAA81299.1"/>
    </source>
</evidence>
<evidence type="ECO:0008006" key="3">
    <source>
        <dbReference type="Google" id="ProtNLM"/>
    </source>
</evidence>
<proteinExistence type="predicted"/>
<accession>A0A410G234</accession>
<dbReference type="EMBL" id="CP034951">
    <property type="protein sequence ID" value="QAA81299.1"/>
    <property type="molecule type" value="Genomic_DNA"/>
</dbReference>
<protein>
    <recommendedName>
        <fullName evidence="3">Polysaccharide (De)acetylase</fullName>
    </recommendedName>
</protein>
<sequence length="378" mass="44390">MIEQIKFVVSRNLVNGIGWRSPRKIVVFESDDWGMIRMASKEAQENFIKNGYKIDECPYNLNDRLENDEDIESLSKVLLSVKDSRDNPAKFTINNIVANPDFEKIKKENFEKYYYEPFTKTLERQTDSQNVLSLFKEGISKNIFQPQLHGREHINLRLWFQRLQHGDPVTIDAFKQKMYSVHKRGIVSGRRFNLDAFGNKTLTGDFFNYPDLIREAQQIFKETWGIQSQSFIAPCYTWHSSLEKFLKEEGVRYLQGTYVQIEPVDNATFKFKKKYHYTGQRNKLGQYFLVRNCNFEPTEFGPHNAVKNALKEIELSFAYRKPAIISSHRVNYIGSLHPVNRRENLKLLKTLLEEIVKRWPDVEFMSSDILGSIISDQK</sequence>
<keyword evidence="2" id="KW-1185">Reference proteome</keyword>
<dbReference type="OrthoDB" id="2081174at2"/>
<dbReference type="RefSeq" id="WP_128249687.1">
    <property type="nucleotide sequence ID" value="NZ_CP034951.1"/>
</dbReference>